<feature type="transmembrane region" description="Helical" evidence="13">
    <location>
        <begin position="165"/>
        <end position="186"/>
    </location>
</feature>
<evidence type="ECO:0000256" key="13">
    <source>
        <dbReference type="SAM" id="Phobius"/>
    </source>
</evidence>
<dbReference type="CDD" id="cd00082">
    <property type="entry name" value="HisKA"/>
    <property type="match status" value="1"/>
</dbReference>
<keyword evidence="8" id="KW-0418">Kinase</keyword>
<dbReference type="EMBL" id="AP021861">
    <property type="protein sequence ID" value="BBO36032.1"/>
    <property type="molecule type" value="Genomic_DNA"/>
</dbReference>
<sequence>MLVLGVVASLMIVDQAIIQPLLVRMDAYAPVINLAGRQRMLSQKLAKAALAAESAPDSRLREASRAELRVALAEWIAANDALRQGSDELRVPRITSAELTTEWAALDHDFQPIVAAAQQIIAGNDKPPQAAAIILRHEAPFLARMEQIVDLFELEASREVTRLRIYSLAIAAAVASLLVTLGWFVVRPATRAIRTQVDELEHRVAQRTADLAELVASLQHEVAERKLAEANSRRLAAQLSHADRVASMGHLAIGLAHELNQPLGAIANFAAASEVILEQSPPADDRRLHQYLRQISDASLRAGQIVHRIRRFVARTKDDASDYEPVDLAALIREVVDLCQFEIRRHETAVVLHIGDRSAQVEADPIQIQQVLVNLVQNGLQSMQAIPIASRRIAIELEVDDDEATVSVVDSGPGFDPADLEAPFAPFHTTKAAGLGVGLSICRTIIAAHGGDIRIRPADVGAHVSFQLPVSPPRVLLDNEAKPFEIMDRITG</sequence>
<dbReference type="SMART" id="SM00388">
    <property type="entry name" value="HisKA"/>
    <property type="match status" value="1"/>
</dbReference>
<evidence type="ECO:0000256" key="8">
    <source>
        <dbReference type="ARBA" id="ARBA00022777"/>
    </source>
</evidence>
<dbReference type="InterPro" id="IPR004358">
    <property type="entry name" value="Sig_transdc_His_kin-like_C"/>
</dbReference>
<keyword evidence="5" id="KW-0808">Transferase</keyword>
<dbReference type="SUPFAM" id="SSF55874">
    <property type="entry name" value="ATPase domain of HSP90 chaperone/DNA topoisomerase II/histidine kinase"/>
    <property type="match status" value="1"/>
</dbReference>
<accession>A0A5K7XIU5</accession>
<dbReference type="GO" id="GO:0005524">
    <property type="term" value="F:ATP binding"/>
    <property type="evidence" value="ECO:0007669"/>
    <property type="project" value="UniProtKB-KW"/>
</dbReference>
<dbReference type="PRINTS" id="PR00344">
    <property type="entry name" value="BCTRLSENSOR"/>
</dbReference>
<comment type="subcellular location">
    <subcellularLocation>
        <location evidence="2">Membrane</location>
        <topology evidence="2">Multi-pass membrane protein</topology>
    </subcellularLocation>
</comment>
<proteinExistence type="predicted"/>
<dbReference type="InterPro" id="IPR003594">
    <property type="entry name" value="HATPase_dom"/>
</dbReference>
<keyword evidence="12 13" id="KW-0472">Membrane</keyword>
<keyword evidence="10 13" id="KW-1133">Transmembrane helix</keyword>
<dbReference type="KEGG" id="lpav:PLANPX_5644"/>
<organism evidence="15 16">
    <name type="scientific">Lacipirellula parvula</name>
    <dbReference type="NCBI Taxonomy" id="2650471"/>
    <lineage>
        <taxon>Bacteria</taxon>
        <taxon>Pseudomonadati</taxon>
        <taxon>Planctomycetota</taxon>
        <taxon>Planctomycetia</taxon>
        <taxon>Pirellulales</taxon>
        <taxon>Lacipirellulaceae</taxon>
        <taxon>Lacipirellula</taxon>
    </lineage>
</organism>
<evidence type="ECO:0000313" key="15">
    <source>
        <dbReference type="EMBL" id="BBO36032.1"/>
    </source>
</evidence>
<evidence type="ECO:0000256" key="6">
    <source>
        <dbReference type="ARBA" id="ARBA00022692"/>
    </source>
</evidence>
<dbReference type="SMART" id="SM00387">
    <property type="entry name" value="HATPase_c"/>
    <property type="match status" value="1"/>
</dbReference>
<reference evidence="16" key="1">
    <citation type="submission" date="2019-10" db="EMBL/GenBank/DDBJ databases">
        <title>Lacipirellula parvula gen. nov., sp. nov., representing a lineage of planctomycetes widespread in freshwater anoxic habitats, and description of the family Lacipirellulaceae.</title>
        <authorList>
            <person name="Dedysh S.N."/>
            <person name="Kulichevskaya I.S."/>
            <person name="Beletsky A.V."/>
            <person name="Rakitin A.L."/>
            <person name="Mardanov A.V."/>
            <person name="Ivanova A.A."/>
            <person name="Saltykova V.X."/>
            <person name="Rijpstra W.I.C."/>
            <person name="Sinninghe Damste J.S."/>
            <person name="Ravin N.V."/>
        </authorList>
    </citation>
    <scope>NUCLEOTIDE SEQUENCE [LARGE SCALE GENOMIC DNA]</scope>
    <source>
        <strain evidence="16">PX69</strain>
    </source>
</reference>
<keyword evidence="4" id="KW-0597">Phosphoprotein</keyword>
<dbReference type="EC" id="2.7.13.3" evidence="3"/>
<dbReference type="SUPFAM" id="SSF47384">
    <property type="entry name" value="Homodimeric domain of signal transducing histidine kinase"/>
    <property type="match status" value="1"/>
</dbReference>
<dbReference type="InterPro" id="IPR003661">
    <property type="entry name" value="HisK_dim/P_dom"/>
</dbReference>
<keyword evidence="16" id="KW-1185">Reference proteome</keyword>
<keyword evidence="9" id="KW-0067">ATP-binding</keyword>
<evidence type="ECO:0000256" key="1">
    <source>
        <dbReference type="ARBA" id="ARBA00000085"/>
    </source>
</evidence>
<comment type="catalytic activity">
    <reaction evidence="1">
        <text>ATP + protein L-histidine = ADP + protein N-phospho-L-histidine.</text>
        <dbReference type="EC" id="2.7.13.3"/>
    </reaction>
</comment>
<keyword evidence="11" id="KW-0902">Two-component regulatory system</keyword>
<dbReference type="RefSeq" id="WP_152101284.1">
    <property type="nucleotide sequence ID" value="NZ_AP021861.1"/>
</dbReference>
<evidence type="ECO:0000313" key="16">
    <source>
        <dbReference type="Proteomes" id="UP000326837"/>
    </source>
</evidence>
<evidence type="ECO:0000259" key="14">
    <source>
        <dbReference type="PROSITE" id="PS50109"/>
    </source>
</evidence>
<dbReference type="Gene3D" id="3.30.565.10">
    <property type="entry name" value="Histidine kinase-like ATPase, C-terminal domain"/>
    <property type="match status" value="1"/>
</dbReference>
<evidence type="ECO:0000256" key="5">
    <source>
        <dbReference type="ARBA" id="ARBA00022679"/>
    </source>
</evidence>
<keyword evidence="6 13" id="KW-0812">Transmembrane</keyword>
<feature type="domain" description="Histidine kinase" evidence="14">
    <location>
        <begin position="254"/>
        <end position="472"/>
    </location>
</feature>
<dbReference type="Gene3D" id="1.10.287.130">
    <property type="match status" value="1"/>
</dbReference>
<dbReference type="InterPro" id="IPR029095">
    <property type="entry name" value="NarX-like_N"/>
</dbReference>
<dbReference type="PANTHER" id="PTHR43065:SF10">
    <property type="entry name" value="PEROXIDE STRESS-ACTIVATED HISTIDINE KINASE MAK3"/>
    <property type="match status" value="1"/>
</dbReference>
<dbReference type="InterPro" id="IPR036097">
    <property type="entry name" value="HisK_dim/P_sf"/>
</dbReference>
<evidence type="ECO:0000256" key="4">
    <source>
        <dbReference type="ARBA" id="ARBA00022553"/>
    </source>
</evidence>
<dbReference type="InterPro" id="IPR036890">
    <property type="entry name" value="HATPase_C_sf"/>
</dbReference>
<evidence type="ECO:0000256" key="7">
    <source>
        <dbReference type="ARBA" id="ARBA00022741"/>
    </source>
</evidence>
<keyword evidence="7" id="KW-0547">Nucleotide-binding</keyword>
<dbReference type="GO" id="GO:0000155">
    <property type="term" value="F:phosphorelay sensor kinase activity"/>
    <property type="evidence" value="ECO:0007669"/>
    <property type="project" value="InterPro"/>
</dbReference>
<dbReference type="PROSITE" id="PS50109">
    <property type="entry name" value="HIS_KIN"/>
    <property type="match status" value="1"/>
</dbReference>
<dbReference type="GO" id="GO:0016020">
    <property type="term" value="C:membrane"/>
    <property type="evidence" value="ECO:0007669"/>
    <property type="project" value="UniProtKB-SubCell"/>
</dbReference>
<evidence type="ECO:0000256" key="2">
    <source>
        <dbReference type="ARBA" id="ARBA00004141"/>
    </source>
</evidence>
<evidence type="ECO:0000256" key="11">
    <source>
        <dbReference type="ARBA" id="ARBA00023012"/>
    </source>
</evidence>
<dbReference type="InterPro" id="IPR005467">
    <property type="entry name" value="His_kinase_dom"/>
</dbReference>
<evidence type="ECO:0000256" key="12">
    <source>
        <dbReference type="ARBA" id="ARBA00023136"/>
    </source>
</evidence>
<dbReference type="AlphaFoldDB" id="A0A5K7XIU5"/>
<protein>
    <recommendedName>
        <fullName evidence="3">histidine kinase</fullName>
        <ecNumber evidence="3">2.7.13.3</ecNumber>
    </recommendedName>
</protein>
<dbReference type="Proteomes" id="UP000326837">
    <property type="component" value="Chromosome"/>
</dbReference>
<gene>
    <name evidence="15" type="ORF">PLANPX_5644</name>
</gene>
<dbReference type="Pfam" id="PF13675">
    <property type="entry name" value="PilJ"/>
    <property type="match status" value="1"/>
</dbReference>
<evidence type="ECO:0000256" key="3">
    <source>
        <dbReference type="ARBA" id="ARBA00012438"/>
    </source>
</evidence>
<evidence type="ECO:0000256" key="9">
    <source>
        <dbReference type="ARBA" id="ARBA00022840"/>
    </source>
</evidence>
<dbReference type="Pfam" id="PF02518">
    <property type="entry name" value="HATPase_c"/>
    <property type="match status" value="1"/>
</dbReference>
<evidence type="ECO:0000256" key="10">
    <source>
        <dbReference type="ARBA" id="ARBA00022989"/>
    </source>
</evidence>
<name>A0A5K7XIU5_9BACT</name>
<dbReference type="PANTHER" id="PTHR43065">
    <property type="entry name" value="SENSOR HISTIDINE KINASE"/>
    <property type="match status" value="1"/>
</dbReference>